<evidence type="ECO:0000259" key="10">
    <source>
        <dbReference type="PROSITE" id="PS50263"/>
    </source>
</evidence>
<gene>
    <name evidence="9 11" type="primary">lnt</name>
    <name evidence="11" type="ORF">FIM25_08840</name>
</gene>
<evidence type="ECO:0000256" key="8">
    <source>
        <dbReference type="ARBA" id="ARBA00023315"/>
    </source>
</evidence>
<sequence>MMIFSGFPKKYLFYTCGIRHCLPLLLSAGLLGLSLPSGPLFWLPLAALVPFFMALRGCQPARGYALGWAGGSLFWLVSTFWMYSGCRELMGWSVPAALIATLLFVLYQGLPYGLAGLVCGIANRYGKTAGPFFTAGIFTLFIAIWPGLCPGSPAISLYTWTRIIQIADIGGMHFVLFFMFLSNVFLAEILSPSLFKEKIRYCTIFILLLCLVLGYGSLRLNQLRTLEASDPESRISVRTIQPNVPFRADPLNQNPLKSNHRIMGQLTEESSQHLAPPDLILWPEGPGTPACDNLDMKALASLEKISGSPILFTCTEYIYRLKKQESLTNPDGSERLTVIPMRELKAMYNSMALLKNGQIKEFYRKTRLVPFGEATPFGEHLPILRKFIGKPYEFNRGPGPALLSLQDDLQVQPLICFESGFPDISRSGAALGADAFVTVANDGWFVHEKAAELHLGLALFRAVEQRRPMIRGTNTGMGAHIAATGEIIDGTKTPMDQTTFRQASLHVPDVQTPYQLMGNIWLWVLTLILIMTRYSSLNKKTGFV</sequence>
<reference evidence="11 12" key="1">
    <citation type="submission" date="2019-06" db="EMBL/GenBank/DDBJ databases">
        <title>Desulfobotulus mexicanus sp. nov., a novel sulfate-reducing bacterium isolated from the sediment of an alkaline crater lake in Mexico.</title>
        <authorList>
            <person name="Hirschler-Rea A."/>
        </authorList>
    </citation>
    <scope>NUCLEOTIDE SEQUENCE [LARGE SCALE GENOMIC DNA]</scope>
    <source>
        <strain evidence="11 12">PAR22N</strain>
    </source>
</reference>
<evidence type="ECO:0000256" key="9">
    <source>
        <dbReference type="HAMAP-Rule" id="MF_01148"/>
    </source>
</evidence>
<dbReference type="EMBL" id="VDMB01000009">
    <property type="protein sequence ID" value="TYT74685.1"/>
    <property type="molecule type" value="Genomic_DNA"/>
</dbReference>
<accession>A0A5Q4VAW7</accession>
<evidence type="ECO:0000256" key="2">
    <source>
        <dbReference type="ARBA" id="ARBA00010065"/>
    </source>
</evidence>
<dbReference type="GO" id="GO:0042158">
    <property type="term" value="P:lipoprotein biosynthetic process"/>
    <property type="evidence" value="ECO:0007669"/>
    <property type="project" value="UniProtKB-UniRule"/>
</dbReference>
<dbReference type="EC" id="2.3.1.269" evidence="9"/>
<dbReference type="OrthoDB" id="9804277at2"/>
<evidence type="ECO:0000256" key="1">
    <source>
        <dbReference type="ARBA" id="ARBA00004651"/>
    </source>
</evidence>
<keyword evidence="5 9" id="KW-0812">Transmembrane</keyword>
<feature type="transmembrane region" description="Helical" evidence="9">
    <location>
        <begin position="199"/>
        <end position="218"/>
    </location>
</feature>
<dbReference type="PANTHER" id="PTHR38686:SF1">
    <property type="entry name" value="APOLIPOPROTEIN N-ACYLTRANSFERASE"/>
    <property type="match status" value="1"/>
</dbReference>
<feature type="transmembrane region" description="Helical" evidence="9">
    <location>
        <begin position="514"/>
        <end position="532"/>
    </location>
</feature>
<feature type="transmembrane region" description="Helical" evidence="9">
    <location>
        <begin position="128"/>
        <end position="148"/>
    </location>
</feature>
<evidence type="ECO:0000256" key="3">
    <source>
        <dbReference type="ARBA" id="ARBA00022475"/>
    </source>
</evidence>
<feature type="transmembrane region" description="Helical" evidence="9">
    <location>
        <begin position="65"/>
        <end position="83"/>
    </location>
</feature>
<dbReference type="GO" id="GO:0005886">
    <property type="term" value="C:plasma membrane"/>
    <property type="evidence" value="ECO:0007669"/>
    <property type="project" value="UniProtKB-SubCell"/>
</dbReference>
<dbReference type="PROSITE" id="PS50263">
    <property type="entry name" value="CN_HYDROLASE"/>
    <property type="match status" value="1"/>
</dbReference>
<proteinExistence type="inferred from homology"/>
<dbReference type="Proteomes" id="UP000321899">
    <property type="component" value="Unassembled WGS sequence"/>
</dbReference>
<dbReference type="InterPro" id="IPR045378">
    <property type="entry name" value="LNT_N"/>
</dbReference>
<dbReference type="Pfam" id="PF20154">
    <property type="entry name" value="LNT_N"/>
    <property type="match status" value="1"/>
</dbReference>
<keyword evidence="12" id="KW-1185">Reference proteome</keyword>
<dbReference type="InterPro" id="IPR004563">
    <property type="entry name" value="Apolipo_AcylTrfase"/>
</dbReference>
<evidence type="ECO:0000256" key="4">
    <source>
        <dbReference type="ARBA" id="ARBA00022679"/>
    </source>
</evidence>
<dbReference type="SUPFAM" id="SSF56317">
    <property type="entry name" value="Carbon-nitrogen hydrolase"/>
    <property type="match status" value="1"/>
</dbReference>
<evidence type="ECO:0000313" key="12">
    <source>
        <dbReference type="Proteomes" id="UP000321899"/>
    </source>
</evidence>
<organism evidence="11 12">
    <name type="scientific">Desulfobotulus mexicanus</name>
    <dbReference type="NCBI Taxonomy" id="2586642"/>
    <lineage>
        <taxon>Bacteria</taxon>
        <taxon>Pseudomonadati</taxon>
        <taxon>Thermodesulfobacteriota</taxon>
        <taxon>Desulfobacteria</taxon>
        <taxon>Desulfobacterales</taxon>
        <taxon>Desulfobacteraceae</taxon>
        <taxon>Desulfobotulus</taxon>
    </lineage>
</organism>
<protein>
    <recommendedName>
        <fullName evidence="9">Apolipoprotein N-acyltransferase</fullName>
        <shortName evidence="9">ALP N-acyltransferase</shortName>
        <ecNumber evidence="9">2.3.1.269</ecNumber>
    </recommendedName>
</protein>
<keyword evidence="3 9" id="KW-1003">Cell membrane</keyword>
<evidence type="ECO:0000256" key="6">
    <source>
        <dbReference type="ARBA" id="ARBA00022989"/>
    </source>
</evidence>
<feature type="transmembrane region" description="Helical" evidence="9">
    <location>
        <begin position="163"/>
        <end position="187"/>
    </location>
</feature>
<dbReference type="Pfam" id="PF00795">
    <property type="entry name" value="CN_hydrolase"/>
    <property type="match status" value="1"/>
</dbReference>
<keyword evidence="4 9" id="KW-0808">Transferase</keyword>
<comment type="subcellular location">
    <subcellularLocation>
        <location evidence="1 9">Cell membrane</location>
        <topology evidence="1 9">Multi-pass membrane protein</topology>
    </subcellularLocation>
</comment>
<keyword evidence="8 9" id="KW-0012">Acyltransferase</keyword>
<feature type="transmembrane region" description="Helical" evidence="9">
    <location>
        <begin position="41"/>
        <end position="58"/>
    </location>
</feature>
<comment type="caution">
    <text evidence="11">The sequence shown here is derived from an EMBL/GenBank/DDBJ whole genome shotgun (WGS) entry which is preliminary data.</text>
</comment>
<name>A0A5Q4VAW7_9BACT</name>
<dbReference type="AlphaFoldDB" id="A0A5Q4VAW7"/>
<dbReference type="UniPathway" id="UPA00666"/>
<keyword evidence="11" id="KW-0449">Lipoprotein</keyword>
<dbReference type="CDD" id="cd07571">
    <property type="entry name" value="ALP_N-acyl_transferase"/>
    <property type="match status" value="1"/>
</dbReference>
<keyword evidence="6 9" id="KW-1133">Transmembrane helix</keyword>
<comment type="function">
    <text evidence="9">Catalyzes the phospholipid dependent N-acylation of the N-terminal cysteine of apolipoprotein, the last step in lipoprotein maturation.</text>
</comment>
<evidence type="ECO:0000313" key="11">
    <source>
        <dbReference type="EMBL" id="TYT74685.1"/>
    </source>
</evidence>
<dbReference type="PANTHER" id="PTHR38686">
    <property type="entry name" value="APOLIPOPROTEIN N-ACYLTRANSFERASE"/>
    <property type="match status" value="1"/>
</dbReference>
<evidence type="ECO:0000256" key="7">
    <source>
        <dbReference type="ARBA" id="ARBA00023136"/>
    </source>
</evidence>
<dbReference type="InterPro" id="IPR036526">
    <property type="entry name" value="C-N_Hydrolase_sf"/>
</dbReference>
<comment type="catalytic activity">
    <reaction evidence="9">
        <text>N-terminal S-1,2-diacyl-sn-glyceryl-L-cysteinyl-[lipoprotein] + a glycerophospholipid = N-acyl-S-1,2-diacyl-sn-glyceryl-L-cysteinyl-[lipoprotein] + a 2-acyl-sn-glycero-3-phospholipid + H(+)</text>
        <dbReference type="Rhea" id="RHEA:48228"/>
        <dbReference type="Rhea" id="RHEA-COMP:14681"/>
        <dbReference type="Rhea" id="RHEA-COMP:14684"/>
        <dbReference type="ChEBI" id="CHEBI:15378"/>
        <dbReference type="ChEBI" id="CHEBI:136912"/>
        <dbReference type="ChEBI" id="CHEBI:140656"/>
        <dbReference type="ChEBI" id="CHEBI:140657"/>
        <dbReference type="ChEBI" id="CHEBI:140660"/>
        <dbReference type="EC" id="2.3.1.269"/>
    </reaction>
</comment>
<comment type="pathway">
    <text evidence="9">Protein modification; lipoprotein biosynthesis (N-acyl transfer).</text>
</comment>
<dbReference type="Gene3D" id="3.60.110.10">
    <property type="entry name" value="Carbon-nitrogen hydrolase"/>
    <property type="match status" value="1"/>
</dbReference>
<keyword evidence="7 9" id="KW-0472">Membrane</keyword>
<dbReference type="HAMAP" id="MF_01148">
    <property type="entry name" value="Lnt"/>
    <property type="match status" value="1"/>
</dbReference>
<dbReference type="NCBIfam" id="TIGR00546">
    <property type="entry name" value="lnt"/>
    <property type="match status" value="1"/>
</dbReference>
<evidence type="ECO:0000256" key="5">
    <source>
        <dbReference type="ARBA" id="ARBA00022692"/>
    </source>
</evidence>
<dbReference type="GO" id="GO:0016410">
    <property type="term" value="F:N-acyltransferase activity"/>
    <property type="evidence" value="ECO:0007669"/>
    <property type="project" value="UniProtKB-UniRule"/>
</dbReference>
<dbReference type="InterPro" id="IPR003010">
    <property type="entry name" value="C-N_Hydrolase"/>
</dbReference>
<feature type="domain" description="CN hydrolase" evidence="10">
    <location>
        <begin position="240"/>
        <end position="512"/>
    </location>
</feature>
<comment type="similarity">
    <text evidence="2 9">Belongs to the CN hydrolase family. Apolipoprotein N-acyltransferase subfamily.</text>
</comment>